<dbReference type="GO" id="GO:0006099">
    <property type="term" value="P:tricarboxylic acid cycle"/>
    <property type="evidence" value="ECO:0007669"/>
    <property type="project" value="TreeGrafter"/>
</dbReference>
<keyword evidence="3" id="KW-0436">Ligase</keyword>
<dbReference type="PROSITE" id="PS01217">
    <property type="entry name" value="SUCCINYL_COA_LIG_3"/>
    <property type="match status" value="1"/>
</dbReference>
<evidence type="ECO:0000313" key="4">
    <source>
        <dbReference type="Proteomes" id="UP000019131"/>
    </source>
</evidence>
<accession>W4UV30</accession>
<evidence type="ECO:0000313" key="3">
    <source>
        <dbReference type="EMBL" id="GAE84374.1"/>
    </source>
</evidence>
<keyword evidence="1" id="KW-0547">Nucleotide-binding</keyword>
<dbReference type="Gene3D" id="3.40.50.261">
    <property type="entry name" value="Succinyl-CoA synthetase domains"/>
    <property type="match status" value="1"/>
</dbReference>
<organism evidence="3 4">
    <name type="scientific">Bacteroides reticulotermitis JCM 10512</name>
    <dbReference type="NCBI Taxonomy" id="1445607"/>
    <lineage>
        <taxon>Bacteria</taxon>
        <taxon>Pseudomonadati</taxon>
        <taxon>Bacteroidota</taxon>
        <taxon>Bacteroidia</taxon>
        <taxon>Bacteroidales</taxon>
        <taxon>Bacteroidaceae</taxon>
        <taxon>Bacteroides</taxon>
    </lineage>
</organism>
<dbReference type="GO" id="GO:0000166">
    <property type="term" value="F:nucleotide binding"/>
    <property type="evidence" value="ECO:0007669"/>
    <property type="project" value="UniProtKB-KW"/>
</dbReference>
<evidence type="ECO:0000259" key="2">
    <source>
        <dbReference type="Pfam" id="PF00549"/>
    </source>
</evidence>
<dbReference type="InterPro" id="IPR005811">
    <property type="entry name" value="SUCC_ACL_C"/>
</dbReference>
<dbReference type="FunFam" id="3.40.50.261:FF:000001">
    <property type="entry name" value="Succinate--CoA ligase [ADP-forming] subunit beta"/>
    <property type="match status" value="1"/>
</dbReference>
<dbReference type="Pfam" id="PF00549">
    <property type="entry name" value="Ligase_CoA"/>
    <property type="match status" value="1"/>
</dbReference>
<dbReference type="STRING" id="1445607.JCM10512_2708"/>
<proteinExistence type="predicted"/>
<feature type="domain" description="ATP-citrate synthase/succinyl-CoA ligase C-terminal" evidence="2">
    <location>
        <begin position="10"/>
        <end position="127"/>
    </location>
</feature>
<gene>
    <name evidence="3" type="ORF">JCM10512_2708</name>
</gene>
<dbReference type="PANTHER" id="PTHR11815:SF10">
    <property type="entry name" value="SUCCINATE--COA LIGASE [GDP-FORMING] SUBUNIT BETA, MITOCHONDRIAL"/>
    <property type="match status" value="1"/>
</dbReference>
<evidence type="ECO:0000256" key="1">
    <source>
        <dbReference type="ARBA" id="ARBA00022741"/>
    </source>
</evidence>
<reference evidence="3 4" key="1">
    <citation type="journal article" date="2014" name="Genome Announc.">
        <title>Draft Genome Sequence of Bacteroides reticulotermitis Strain JCM 10512T, Isolated from the Gut of a Termite.</title>
        <authorList>
            <person name="Yuki M."/>
            <person name="Oshima K."/>
            <person name="Suda W."/>
            <person name="Sakamoto M."/>
            <person name="Iida T."/>
            <person name="Hattori M."/>
            <person name="Ohkuma M."/>
        </authorList>
    </citation>
    <scope>NUCLEOTIDE SEQUENCE [LARGE SCALE GENOMIC DNA]</scope>
    <source>
        <strain evidence="3 4">JCM 10512</strain>
    </source>
</reference>
<dbReference type="GO" id="GO:0006104">
    <property type="term" value="P:succinyl-CoA metabolic process"/>
    <property type="evidence" value="ECO:0007669"/>
    <property type="project" value="TreeGrafter"/>
</dbReference>
<name>W4UV30_9BACE</name>
<dbReference type="SUPFAM" id="SSF52210">
    <property type="entry name" value="Succinyl-CoA synthetase domains"/>
    <property type="match status" value="1"/>
</dbReference>
<dbReference type="EMBL" id="BAIV01000015">
    <property type="protein sequence ID" value="GAE84374.1"/>
    <property type="molecule type" value="Genomic_DNA"/>
</dbReference>
<dbReference type="InterPro" id="IPR016102">
    <property type="entry name" value="Succinyl-CoA_synth-like"/>
</dbReference>
<comment type="caution">
    <text evidence="3">The sequence shown here is derived from an EMBL/GenBank/DDBJ whole genome shotgun (WGS) entry which is preliminary data.</text>
</comment>
<dbReference type="AlphaFoldDB" id="W4UV30"/>
<dbReference type="InterPro" id="IPR017866">
    <property type="entry name" value="Succ-CoA_synthase_bsu_CS"/>
</dbReference>
<sequence>MHLTGDIGCMVNGAGLAMATMDMIELYGGKPANFLDIGGSSNSNKIVEAMKLLLADKQIQVVLVNIFGGITRCDDVARGLLDAFSTIRTDVPVVVRLTGTNEQEGRKILEGGPFHIAETMEQATRLAVEKVNH</sequence>
<dbReference type="GO" id="GO:0005829">
    <property type="term" value="C:cytosol"/>
    <property type="evidence" value="ECO:0007669"/>
    <property type="project" value="TreeGrafter"/>
</dbReference>
<dbReference type="GO" id="GO:0004775">
    <property type="term" value="F:succinate-CoA ligase (ADP-forming) activity"/>
    <property type="evidence" value="ECO:0007669"/>
    <property type="project" value="TreeGrafter"/>
</dbReference>
<dbReference type="GO" id="GO:0042709">
    <property type="term" value="C:succinate-CoA ligase complex"/>
    <property type="evidence" value="ECO:0007669"/>
    <property type="project" value="TreeGrafter"/>
</dbReference>
<dbReference type="PANTHER" id="PTHR11815">
    <property type="entry name" value="SUCCINYL-COA SYNTHETASE BETA CHAIN"/>
    <property type="match status" value="1"/>
</dbReference>
<protein>
    <submittedName>
        <fullName evidence="3">Succinyl-CoA ligase</fullName>
    </submittedName>
</protein>
<keyword evidence="4" id="KW-1185">Reference proteome</keyword>
<dbReference type="Proteomes" id="UP000019131">
    <property type="component" value="Unassembled WGS sequence"/>
</dbReference>